<feature type="domain" description="Signal transduction histidine kinase subgroup 3 dimerisation and phosphoacceptor" evidence="11">
    <location>
        <begin position="203"/>
        <end position="267"/>
    </location>
</feature>
<dbReference type="EMBL" id="JBHTBH010000001">
    <property type="protein sequence ID" value="MFC7326623.1"/>
    <property type="molecule type" value="Genomic_DNA"/>
</dbReference>
<feature type="transmembrane region" description="Helical" evidence="9">
    <location>
        <begin position="21"/>
        <end position="44"/>
    </location>
</feature>
<dbReference type="Pfam" id="PF02518">
    <property type="entry name" value="HATPase_c"/>
    <property type="match status" value="1"/>
</dbReference>
<feature type="transmembrane region" description="Helical" evidence="9">
    <location>
        <begin position="64"/>
        <end position="80"/>
    </location>
</feature>
<dbReference type="CDD" id="cd16917">
    <property type="entry name" value="HATPase_UhpB-NarQ-NarX-like"/>
    <property type="match status" value="1"/>
</dbReference>
<comment type="caution">
    <text evidence="12">The sequence shown here is derived from an EMBL/GenBank/DDBJ whole genome shotgun (WGS) entry which is preliminary data.</text>
</comment>
<keyword evidence="3" id="KW-0597">Phosphoprotein</keyword>
<keyword evidence="7" id="KW-0067">ATP-binding</keyword>
<dbReference type="GO" id="GO:0016301">
    <property type="term" value="F:kinase activity"/>
    <property type="evidence" value="ECO:0007669"/>
    <property type="project" value="UniProtKB-KW"/>
</dbReference>
<dbReference type="EC" id="2.7.13.3" evidence="2"/>
<organism evidence="12 13">
    <name type="scientific">Marinactinospora rubrisoli</name>
    <dbReference type="NCBI Taxonomy" id="2715399"/>
    <lineage>
        <taxon>Bacteria</taxon>
        <taxon>Bacillati</taxon>
        <taxon>Actinomycetota</taxon>
        <taxon>Actinomycetes</taxon>
        <taxon>Streptosporangiales</taxon>
        <taxon>Nocardiopsidaceae</taxon>
        <taxon>Marinactinospora</taxon>
    </lineage>
</organism>
<reference evidence="13" key="1">
    <citation type="journal article" date="2019" name="Int. J. Syst. Evol. Microbiol.">
        <title>The Global Catalogue of Microorganisms (GCM) 10K type strain sequencing project: providing services to taxonomists for standard genome sequencing and annotation.</title>
        <authorList>
            <consortium name="The Broad Institute Genomics Platform"/>
            <consortium name="The Broad Institute Genome Sequencing Center for Infectious Disease"/>
            <person name="Wu L."/>
            <person name="Ma J."/>
        </authorList>
    </citation>
    <scope>NUCLEOTIDE SEQUENCE [LARGE SCALE GENOMIC DNA]</scope>
    <source>
        <strain evidence="13">CGMCC 4.7382</strain>
    </source>
</reference>
<dbReference type="PANTHER" id="PTHR24421:SF10">
    <property type="entry name" value="NITRATE_NITRITE SENSOR PROTEIN NARQ"/>
    <property type="match status" value="1"/>
</dbReference>
<proteinExistence type="predicted"/>
<evidence type="ECO:0000256" key="2">
    <source>
        <dbReference type="ARBA" id="ARBA00012438"/>
    </source>
</evidence>
<feature type="transmembrane region" description="Helical" evidence="9">
    <location>
        <begin position="89"/>
        <end position="108"/>
    </location>
</feature>
<dbReference type="Proteomes" id="UP001596540">
    <property type="component" value="Unassembled WGS sequence"/>
</dbReference>
<evidence type="ECO:0000256" key="9">
    <source>
        <dbReference type="SAM" id="Phobius"/>
    </source>
</evidence>
<dbReference type="Gene3D" id="3.30.565.10">
    <property type="entry name" value="Histidine kinase-like ATPase, C-terminal domain"/>
    <property type="match status" value="1"/>
</dbReference>
<dbReference type="InterPro" id="IPR011712">
    <property type="entry name" value="Sig_transdc_His_kin_sub3_dim/P"/>
</dbReference>
<dbReference type="Gene3D" id="1.20.5.1930">
    <property type="match status" value="1"/>
</dbReference>
<evidence type="ECO:0000313" key="13">
    <source>
        <dbReference type="Proteomes" id="UP001596540"/>
    </source>
</evidence>
<evidence type="ECO:0000256" key="1">
    <source>
        <dbReference type="ARBA" id="ARBA00000085"/>
    </source>
</evidence>
<comment type="catalytic activity">
    <reaction evidence="1">
        <text>ATP + protein L-histidine = ADP + protein N-phospho-L-histidine.</text>
        <dbReference type="EC" id="2.7.13.3"/>
    </reaction>
</comment>
<dbReference type="RefSeq" id="WP_379868454.1">
    <property type="nucleotide sequence ID" value="NZ_JBHTBH010000001.1"/>
</dbReference>
<dbReference type="PANTHER" id="PTHR24421">
    <property type="entry name" value="NITRATE/NITRITE SENSOR PROTEIN NARX-RELATED"/>
    <property type="match status" value="1"/>
</dbReference>
<feature type="domain" description="Histidine kinase/HSP90-like ATPase" evidence="10">
    <location>
        <begin position="315"/>
        <end position="404"/>
    </location>
</feature>
<name>A0ABW2KBE7_9ACTN</name>
<keyword evidence="5" id="KW-0547">Nucleotide-binding</keyword>
<dbReference type="SUPFAM" id="SSF55874">
    <property type="entry name" value="ATPase domain of HSP90 chaperone/DNA topoisomerase II/histidine kinase"/>
    <property type="match status" value="1"/>
</dbReference>
<sequence length="410" mass="43670">MNADVTARIRAAIRGDFTMRGPWLPAGVAVVLAAFWLVECYSVLSAPRHAPDWIGPPPSAYDHLPLVSGLVVSVLAVLAARQGTGPSRTWVIGLLTIAVLLGTSLALLPRPKGAFGFSLTVPEAAALLVVMSLIAYRCRPWVAVAFAPACAVVIWSDTLRGGVADATVSNVLLLTALLFAPGLYHRWSQERRRWRLEQARREERLTLARDLHDLVAHQVTGMVVQAQALRHGAARNPELVAEALPEIEEAGLRSLTAMRRIVASLRAASPPPLDARDIAAALRSLSRPAAPGRPEVVVRVTGEPDRLPDVVATAALRVAREAVTNVDRHARHATRALVDLDVRSDHVRLTVHDDGRGGGSLFTAGGGYGIAGMAERAELLGGMFTAGPAPGGTGWRVELEIPLAGPEEGR</sequence>
<protein>
    <recommendedName>
        <fullName evidence="2">histidine kinase</fullName>
        <ecNumber evidence="2">2.7.13.3</ecNumber>
    </recommendedName>
</protein>
<feature type="transmembrane region" description="Helical" evidence="9">
    <location>
        <begin position="141"/>
        <end position="156"/>
    </location>
</feature>
<evidence type="ECO:0000256" key="7">
    <source>
        <dbReference type="ARBA" id="ARBA00022840"/>
    </source>
</evidence>
<gene>
    <name evidence="12" type="ORF">ACFQRF_02610</name>
</gene>
<feature type="transmembrane region" description="Helical" evidence="9">
    <location>
        <begin position="114"/>
        <end position="134"/>
    </location>
</feature>
<evidence type="ECO:0000259" key="10">
    <source>
        <dbReference type="Pfam" id="PF02518"/>
    </source>
</evidence>
<keyword evidence="9" id="KW-0472">Membrane</keyword>
<keyword evidence="9" id="KW-1133">Transmembrane helix</keyword>
<evidence type="ECO:0000256" key="3">
    <source>
        <dbReference type="ARBA" id="ARBA00022553"/>
    </source>
</evidence>
<keyword evidence="4" id="KW-0808">Transferase</keyword>
<evidence type="ECO:0000256" key="8">
    <source>
        <dbReference type="ARBA" id="ARBA00023012"/>
    </source>
</evidence>
<accession>A0ABW2KBE7</accession>
<evidence type="ECO:0000256" key="4">
    <source>
        <dbReference type="ARBA" id="ARBA00022679"/>
    </source>
</evidence>
<dbReference type="InterPro" id="IPR036890">
    <property type="entry name" value="HATPase_C_sf"/>
</dbReference>
<evidence type="ECO:0000256" key="5">
    <source>
        <dbReference type="ARBA" id="ARBA00022741"/>
    </source>
</evidence>
<dbReference type="InterPro" id="IPR050482">
    <property type="entry name" value="Sensor_HK_TwoCompSys"/>
</dbReference>
<keyword evidence="9" id="KW-0812">Transmembrane</keyword>
<dbReference type="InterPro" id="IPR003594">
    <property type="entry name" value="HATPase_dom"/>
</dbReference>
<evidence type="ECO:0000313" key="12">
    <source>
        <dbReference type="EMBL" id="MFC7326623.1"/>
    </source>
</evidence>
<keyword evidence="8" id="KW-0902">Two-component regulatory system</keyword>
<keyword evidence="6 12" id="KW-0418">Kinase</keyword>
<evidence type="ECO:0000259" key="11">
    <source>
        <dbReference type="Pfam" id="PF07730"/>
    </source>
</evidence>
<keyword evidence="13" id="KW-1185">Reference proteome</keyword>
<feature type="transmembrane region" description="Helical" evidence="9">
    <location>
        <begin position="168"/>
        <end position="185"/>
    </location>
</feature>
<evidence type="ECO:0000256" key="6">
    <source>
        <dbReference type="ARBA" id="ARBA00022777"/>
    </source>
</evidence>
<dbReference type="Pfam" id="PF07730">
    <property type="entry name" value="HisKA_3"/>
    <property type="match status" value="1"/>
</dbReference>